<proteinExistence type="predicted"/>
<dbReference type="Proteomes" id="UP000708208">
    <property type="component" value="Unassembled WGS sequence"/>
</dbReference>
<keyword evidence="2" id="KW-1185">Reference proteome</keyword>
<evidence type="ECO:0000313" key="2">
    <source>
        <dbReference type="Proteomes" id="UP000708208"/>
    </source>
</evidence>
<evidence type="ECO:0000313" key="1">
    <source>
        <dbReference type="EMBL" id="CAG7817523.1"/>
    </source>
</evidence>
<comment type="caution">
    <text evidence="1">The sequence shown here is derived from an EMBL/GenBank/DDBJ whole genome shotgun (WGS) entry which is preliminary data.</text>
</comment>
<gene>
    <name evidence="1" type="ORF">AFUS01_LOCUS28084</name>
</gene>
<reference evidence="1" key="1">
    <citation type="submission" date="2021-06" db="EMBL/GenBank/DDBJ databases">
        <authorList>
            <person name="Hodson N. C."/>
            <person name="Mongue J. A."/>
            <person name="Jaron S. K."/>
        </authorList>
    </citation>
    <scope>NUCLEOTIDE SEQUENCE</scope>
</reference>
<protein>
    <submittedName>
        <fullName evidence="1">Uncharacterized protein</fullName>
    </submittedName>
</protein>
<dbReference type="AlphaFoldDB" id="A0A8J2KIB2"/>
<accession>A0A8J2KIB2</accession>
<sequence>MYRFRGFSKGDFTSEWLMSGEKMWMELRLNTDNGPKESIRASFIAHVPQFMNSSEKVARSKRQGVSGVWEKK</sequence>
<dbReference type="EMBL" id="CAJVCH010396473">
    <property type="protein sequence ID" value="CAG7817523.1"/>
    <property type="molecule type" value="Genomic_DNA"/>
</dbReference>
<organism evidence="1 2">
    <name type="scientific">Allacma fusca</name>
    <dbReference type="NCBI Taxonomy" id="39272"/>
    <lineage>
        <taxon>Eukaryota</taxon>
        <taxon>Metazoa</taxon>
        <taxon>Ecdysozoa</taxon>
        <taxon>Arthropoda</taxon>
        <taxon>Hexapoda</taxon>
        <taxon>Collembola</taxon>
        <taxon>Symphypleona</taxon>
        <taxon>Sminthuridae</taxon>
        <taxon>Allacma</taxon>
    </lineage>
</organism>
<name>A0A8J2KIB2_9HEXA</name>